<keyword evidence="4" id="KW-1185">Reference proteome</keyword>
<feature type="region of interest" description="Disordered" evidence="2">
    <location>
        <begin position="268"/>
        <end position="288"/>
    </location>
</feature>
<gene>
    <name evidence="3" type="ORF">EFL95_09875</name>
</gene>
<protein>
    <submittedName>
        <fullName evidence="3">DUF881 domain-containing protein</fullName>
    </submittedName>
</protein>
<evidence type="ECO:0000313" key="4">
    <source>
        <dbReference type="Proteomes" id="UP000277094"/>
    </source>
</evidence>
<dbReference type="AlphaFoldDB" id="A0A3N0DUM7"/>
<dbReference type="OrthoDB" id="3218134at2"/>
<name>A0A3N0DUM7_9ACTN</name>
<dbReference type="Proteomes" id="UP000277094">
    <property type="component" value="Unassembled WGS sequence"/>
</dbReference>
<evidence type="ECO:0000313" key="3">
    <source>
        <dbReference type="EMBL" id="RNL79298.1"/>
    </source>
</evidence>
<sequence length="288" mass="30882">MAEEEQTRVLPERVTMGLLPYINAHAIDEDYALAAERRGTDPATRPRKVGRSAGVVLAVFAILAVTAAVQTSQDSVSEEKERRALIEQVKDRRALLDSQRTSIAALTKQTQQLESALLRGNQDAGGLLADVTRLSLRSGIGPATGPGVQVIADDAPDAESDRNRVLDSDLQKLVNGLWHAGAEAISINGERLTTLSAIRHAGSAITVNYTSLSRPYKILAIGDPKTLPTRFGNTTTGQAWLDLVSEVGLDYSMTTKKSLRLPGAEVPDLRYVDEDEPDRVGSGGKGTS</sequence>
<dbReference type="Gene3D" id="3.30.70.1880">
    <property type="entry name" value="Protein of unknown function DUF881"/>
    <property type="match status" value="1"/>
</dbReference>
<evidence type="ECO:0000256" key="1">
    <source>
        <dbReference type="ARBA" id="ARBA00009108"/>
    </source>
</evidence>
<comment type="caution">
    <text evidence="3">The sequence shown here is derived from an EMBL/GenBank/DDBJ whole genome shotgun (WGS) entry which is preliminary data.</text>
</comment>
<dbReference type="PANTHER" id="PTHR37313:SF1">
    <property type="entry name" value="UPF0749 PROTEIN RV1823"/>
    <property type="match status" value="1"/>
</dbReference>
<reference evidence="3 4" key="1">
    <citation type="submission" date="2018-11" db="EMBL/GenBank/DDBJ databases">
        <authorList>
            <person name="Li F."/>
        </authorList>
    </citation>
    <scope>NUCLEOTIDE SEQUENCE [LARGE SCALE GENOMIC DNA]</scope>
    <source>
        <strain evidence="3 4">KIS18-7</strain>
    </source>
</reference>
<dbReference type="Pfam" id="PF05949">
    <property type="entry name" value="DUF881"/>
    <property type="match status" value="1"/>
</dbReference>
<dbReference type="RefSeq" id="WP_123233800.1">
    <property type="nucleotide sequence ID" value="NZ_RJSG01000002.1"/>
</dbReference>
<comment type="similarity">
    <text evidence="1">Belongs to the UPF0749 family.</text>
</comment>
<dbReference type="EMBL" id="RJSG01000002">
    <property type="protein sequence ID" value="RNL79298.1"/>
    <property type="molecule type" value="Genomic_DNA"/>
</dbReference>
<evidence type="ECO:0000256" key="2">
    <source>
        <dbReference type="SAM" id="MobiDB-lite"/>
    </source>
</evidence>
<accession>A0A3N0DUM7</accession>
<organism evidence="3 4">
    <name type="scientific">Nocardioides marmorisolisilvae</name>
    <dbReference type="NCBI Taxonomy" id="1542737"/>
    <lineage>
        <taxon>Bacteria</taxon>
        <taxon>Bacillati</taxon>
        <taxon>Actinomycetota</taxon>
        <taxon>Actinomycetes</taxon>
        <taxon>Propionibacteriales</taxon>
        <taxon>Nocardioidaceae</taxon>
        <taxon>Nocardioides</taxon>
    </lineage>
</organism>
<dbReference type="InterPro" id="IPR010273">
    <property type="entry name" value="DUF881"/>
</dbReference>
<proteinExistence type="inferred from homology"/>
<dbReference type="GO" id="GO:0005886">
    <property type="term" value="C:plasma membrane"/>
    <property type="evidence" value="ECO:0007669"/>
    <property type="project" value="TreeGrafter"/>
</dbReference>
<dbReference type="PANTHER" id="PTHR37313">
    <property type="entry name" value="UPF0749 PROTEIN RV1825"/>
    <property type="match status" value="1"/>
</dbReference>